<sequence length="135" mass="15633">METNAVIKFPIIFSYDEAGNQIYRGYSTFDQEQGNKTEENKNSVSEEDKFWLGVNIYPVPVKNVLTIAWNSENNDLIENVSLYQHSTLSSLFTQKNLPNLNSQIQINMTSYYMGVYTLNFQLKDGRVMSRNIIKE</sequence>
<dbReference type="KEGG" id="eva:EIB75_12985"/>
<dbReference type="Pfam" id="PF18962">
    <property type="entry name" value="Por_Secre_tail"/>
    <property type="match status" value="1"/>
</dbReference>
<keyword evidence="1" id="KW-0732">Signal</keyword>
<dbReference type="InterPro" id="IPR026444">
    <property type="entry name" value="Secre_tail"/>
</dbReference>
<name>A0A3G8ZNJ3_9FLAO</name>
<proteinExistence type="predicted"/>
<evidence type="ECO:0000256" key="1">
    <source>
        <dbReference type="ARBA" id="ARBA00022729"/>
    </source>
</evidence>
<feature type="domain" description="Secretion system C-terminal sorting" evidence="2">
    <location>
        <begin position="56"/>
        <end position="133"/>
    </location>
</feature>
<dbReference type="Proteomes" id="UP000272316">
    <property type="component" value="Chromosome"/>
</dbReference>
<evidence type="ECO:0000259" key="2">
    <source>
        <dbReference type="Pfam" id="PF18962"/>
    </source>
</evidence>
<accession>A0A3G8ZNJ3</accession>
<dbReference type="AlphaFoldDB" id="A0A3G8ZNJ3"/>
<organism evidence="3 4">
    <name type="scientific">Epilithonimonas vandammei</name>
    <dbReference type="NCBI Taxonomy" id="2487072"/>
    <lineage>
        <taxon>Bacteria</taxon>
        <taxon>Pseudomonadati</taxon>
        <taxon>Bacteroidota</taxon>
        <taxon>Flavobacteriia</taxon>
        <taxon>Flavobacteriales</taxon>
        <taxon>Weeksellaceae</taxon>
        <taxon>Chryseobacterium group</taxon>
        <taxon>Epilithonimonas</taxon>
    </lineage>
</organism>
<gene>
    <name evidence="3" type="ORF">EIB75_12985</name>
</gene>
<dbReference type="EMBL" id="CP034160">
    <property type="protein sequence ID" value="AZI56114.1"/>
    <property type="molecule type" value="Genomic_DNA"/>
</dbReference>
<evidence type="ECO:0000313" key="3">
    <source>
        <dbReference type="EMBL" id="AZI56114.1"/>
    </source>
</evidence>
<dbReference type="RefSeq" id="WP_124986907.1">
    <property type="nucleotide sequence ID" value="NZ_CP034160.1"/>
</dbReference>
<evidence type="ECO:0000313" key="4">
    <source>
        <dbReference type="Proteomes" id="UP000272316"/>
    </source>
</evidence>
<reference evidence="4" key="1">
    <citation type="submission" date="2018-11" db="EMBL/GenBank/DDBJ databases">
        <title>Proposal to divide the Flavobacteriaceae and reorganize its genera based on Amino Acid Identity values calculated from whole genome sequences.</title>
        <authorList>
            <person name="Nicholson A.C."/>
            <person name="Gulvik C.A."/>
            <person name="Whitney A.M."/>
            <person name="Sheth M."/>
            <person name="Batra D."/>
            <person name="Pryor J."/>
            <person name="Bernardet J.-F."/>
            <person name="Hugo C."/>
            <person name="Kampfer P."/>
            <person name="Newman J.D."/>
            <person name="McQuiston J.R."/>
        </authorList>
    </citation>
    <scope>NUCLEOTIDE SEQUENCE [LARGE SCALE GENOMIC DNA]</scope>
    <source>
        <strain evidence="4">H6466</strain>
    </source>
</reference>
<protein>
    <recommendedName>
        <fullName evidence="2">Secretion system C-terminal sorting domain-containing protein</fullName>
    </recommendedName>
</protein>